<dbReference type="GO" id="GO:0016787">
    <property type="term" value="F:hydrolase activity"/>
    <property type="evidence" value="ECO:0007669"/>
    <property type="project" value="UniProtKB-UniRule"/>
</dbReference>
<gene>
    <name evidence="4" type="ORF">BCAMP_04762</name>
</gene>
<dbReference type="Gene3D" id="3.60.21.10">
    <property type="match status" value="1"/>
</dbReference>
<dbReference type="AlphaFoldDB" id="W7CM89"/>
<name>W7CM89_9LIST</name>
<proteinExistence type="inferred from homology"/>
<evidence type="ECO:0000259" key="3">
    <source>
        <dbReference type="Pfam" id="PF12850"/>
    </source>
</evidence>
<comment type="similarity">
    <text evidence="1 2">Belongs to the metallophosphoesterase superfamily. YfcE family.</text>
</comment>
<dbReference type="OrthoDB" id="9800565at2"/>
<comment type="caution">
    <text evidence="4">The sequence shown here is derived from an EMBL/GenBank/DDBJ whole genome shotgun (WGS) entry which is preliminary data.</text>
</comment>
<dbReference type="InterPro" id="IPR000979">
    <property type="entry name" value="Phosphodiesterase_MJ0936/Vps29"/>
</dbReference>
<dbReference type="NCBIfam" id="TIGR00040">
    <property type="entry name" value="yfcE"/>
    <property type="match status" value="1"/>
</dbReference>
<keyword evidence="5" id="KW-1185">Reference proteome</keyword>
<dbReference type="InterPro" id="IPR029052">
    <property type="entry name" value="Metallo-depent_PP-like"/>
</dbReference>
<dbReference type="CDD" id="cd00841">
    <property type="entry name" value="MPP_YfcE"/>
    <property type="match status" value="1"/>
</dbReference>
<evidence type="ECO:0000313" key="4">
    <source>
        <dbReference type="EMBL" id="EUJ40674.1"/>
    </source>
</evidence>
<reference evidence="4 5" key="1">
    <citation type="submission" date="2012-12" db="EMBL/GenBank/DDBJ databases">
        <title>Novel taxa of Listeriaceae from agricultural environments in the United States.</title>
        <authorList>
            <person name="den Bakker H.C."/>
            <person name="Allred A."/>
            <person name="Warchocki S."/>
            <person name="Wright E.M."/>
            <person name="Burrell A."/>
            <person name="Nightingale K.K."/>
            <person name="Kephart D."/>
            <person name="Wiedmann M."/>
        </authorList>
    </citation>
    <scope>NUCLEOTIDE SEQUENCE [LARGE SCALE GENOMIC DNA]</scope>
    <source>
        <strain evidence="4 5">FSL F6-1037</strain>
    </source>
</reference>
<protein>
    <recommendedName>
        <fullName evidence="2">Phosphoesterase</fullName>
        <ecNumber evidence="2">3.1.4.-</ecNumber>
    </recommendedName>
</protein>
<dbReference type="RefSeq" id="WP_084038530.1">
    <property type="nucleotide sequence ID" value="NZ_AODH01000016.1"/>
</dbReference>
<evidence type="ECO:0000256" key="2">
    <source>
        <dbReference type="RuleBase" id="RU362039"/>
    </source>
</evidence>
<organism evidence="4 5">
    <name type="scientific">Brochothrix campestris FSL F6-1037</name>
    <dbReference type="NCBI Taxonomy" id="1265861"/>
    <lineage>
        <taxon>Bacteria</taxon>
        <taxon>Bacillati</taxon>
        <taxon>Bacillota</taxon>
        <taxon>Bacilli</taxon>
        <taxon>Bacillales</taxon>
        <taxon>Listeriaceae</taxon>
        <taxon>Brochothrix</taxon>
    </lineage>
</organism>
<dbReference type="EC" id="3.1.4.-" evidence="2"/>
<evidence type="ECO:0000256" key="1">
    <source>
        <dbReference type="ARBA" id="ARBA00008950"/>
    </source>
</evidence>
<evidence type="ECO:0000313" key="5">
    <source>
        <dbReference type="Proteomes" id="UP000019243"/>
    </source>
</evidence>
<dbReference type="STRING" id="1265861.BCAMP_04762"/>
<dbReference type="EMBL" id="AODH01000016">
    <property type="protein sequence ID" value="EUJ40674.1"/>
    <property type="molecule type" value="Genomic_DNA"/>
</dbReference>
<dbReference type="InterPro" id="IPR041802">
    <property type="entry name" value="MPP_YfcE"/>
</dbReference>
<dbReference type="PANTHER" id="PTHR11124">
    <property type="entry name" value="VACUOLAR SORTING PROTEIN VPS29"/>
    <property type="match status" value="1"/>
</dbReference>
<dbReference type="InterPro" id="IPR024654">
    <property type="entry name" value="Calcineurin-like_PHP_lpxH"/>
</dbReference>
<dbReference type="GO" id="GO:0046872">
    <property type="term" value="F:metal ion binding"/>
    <property type="evidence" value="ECO:0007669"/>
    <property type="project" value="UniProtKB-KW"/>
</dbReference>
<dbReference type="SUPFAM" id="SSF56300">
    <property type="entry name" value="Metallo-dependent phosphatases"/>
    <property type="match status" value="1"/>
</dbReference>
<accession>W7CM89</accession>
<dbReference type="Proteomes" id="UP000019243">
    <property type="component" value="Unassembled WGS sequence"/>
</dbReference>
<keyword evidence="2" id="KW-0479">Metal-binding</keyword>
<feature type="domain" description="Calcineurin-like phosphoesterase" evidence="3">
    <location>
        <begin position="1"/>
        <end position="142"/>
    </location>
</feature>
<sequence>MKVLVVSDNHGNREALLHLKDIYSGKVDAFFHCGDSELLADDEAVLGYNIVRGNCDFGRVYPTEWIGEVDGNKILVTHGHLFNIKVNLVILKDRAKMRQANYVFFGHTHELGCEYSDGILFLNPGSISLPRGRSEKTYAIVEDTASEIIVKFMDDSDNELTALTQVFKKAIKVTKEADTTGVILSVSAFLVVKQLF</sequence>
<comment type="cofactor">
    <cofactor evidence="2">
        <name>a divalent metal cation</name>
        <dbReference type="ChEBI" id="CHEBI:60240"/>
    </cofactor>
</comment>
<dbReference type="PATRIC" id="fig|1265861.3.peg.938"/>
<dbReference type="Pfam" id="PF12850">
    <property type="entry name" value="Metallophos_2"/>
    <property type="match status" value="1"/>
</dbReference>